<evidence type="ECO:0000256" key="2">
    <source>
        <dbReference type="ARBA" id="ARBA00022614"/>
    </source>
</evidence>
<dbReference type="AlphaFoldDB" id="A0AAU9X6S4"/>
<organism evidence="6 7">
    <name type="scientific">Pocillopora meandrina</name>
    <dbReference type="NCBI Taxonomy" id="46732"/>
    <lineage>
        <taxon>Eukaryota</taxon>
        <taxon>Metazoa</taxon>
        <taxon>Cnidaria</taxon>
        <taxon>Anthozoa</taxon>
        <taxon>Hexacorallia</taxon>
        <taxon>Scleractinia</taxon>
        <taxon>Astrocoeniina</taxon>
        <taxon>Pocilloporidae</taxon>
        <taxon>Pocillopora</taxon>
    </lineage>
</organism>
<dbReference type="GO" id="GO:0005634">
    <property type="term" value="C:nucleus"/>
    <property type="evidence" value="ECO:0007669"/>
    <property type="project" value="TreeGrafter"/>
</dbReference>
<feature type="coiled-coil region" evidence="4">
    <location>
        <begin position="93"/>
        <end position="140"/>
    </location>
</feature>
<dbReference type="EMBL" id="CALNXJ010000031">
    <property type="protein sequence ID" value="CAH3137949.1"/>
    <property type="molecule type" value="Genomic_DNA"/>
</dbReference>
<feature type="transmembrane region" description="Helical" evidence="5">
    <location>
        <begin position="6"/>
        <end position="26"/>
    </location>
</feature>
<sequence>MPVSNYLSVGILVSLSIPLFLGMLPLHRSSTSDPEEKLEELCTNLKKQVTCSICTSPSNVPFTAGHQKKWEVRHKTGKFQEKKGSSPPPLLSTTDLEEKLAKVGEEIKMLRMEGSSPPPVSTVEVELDELLEKLQRGRMEGSSPPPLLPTADLEEKLGKVCKEIKMLRMEGSFPVLKFSSIDLEKKLAELRKELKRLRMEGTLPPPELFISDLEEELKQIRTELERQGLEDTPSSYDAINQVRRLKEELEELLKKLQKGRMEALEKAMYPTIRSGLAKFDVRLPEELQSYVSYLFKESAKLGLRRRALKSPRALEELREAMDKDELKTFLTIHIREGAWQVVLLFMDELPGFKLPWDWYREDEDEDEEMFRTPLYSSTSGILKAWPTEYDPDLITLCKAITNRDWKVTRLIISSSRISDEGLKKLSTALTQSELYSLTLDSIGLQSQGLEHLCEALISSDCNLSSLNVNWNVFGEVEIMLLCNALTSVNCSLTSLNVGWNQLGDVGIMPLCHALTSVNCSLTSLNVSGNRLGDEGIKHLCNALTSVNFTLTCLNVSWNRFGDVGIMHLCNVLSSVNCTLTSLNVSNNGLADEGTMYLCNALTGFKCRLTNLNVSDNWLETKKSCTLCDALTSVNCTLTSLNVSDNGLGDNEIMHLCDALTSVNCTLTSLNVSDNGLGDQGIMHFCKAITDTNCKLQSLNLRGNRNITDAGKQCLFEAITGTDWEVRKGWILCRSIKSEA</sequence>
<dbReference type="InterPro" id="IPR027038">
    <property type="entry name" value="RanGap"/>
</dbReference>
<dbReference type="GO" id="GO:0006913">
    <property type="term" value="P:nucleocytoplasmic transport"/>
    <property type="evidence" value="ECO:0007669"/>
    <property type="project" value="TreeGrafter"/>
</dbReference>
<evidence type="ECO:0000313" key="7">
    <source>
        <dbReference type="Proteomes" id="UP001159428"/>
    </source>
</evidence>
<protein>
    <submittedName>
        <fullName evidence="6">Uncharacterized protein</fullName>
    </submittedName>
</protein>
<accession>A0AAU9X6S4</accession>
<keyword evidence="2" id="KW-0433">Leucine-rich repeat</keyword>
<evidence type="ECO:0000313" key="6">
    <source>
        <dbReference type="EMBL" id="CAH3137949.1"/>
    </source>
</evidence>
<reference evidence="6 7" key="1">
    <citation type="submission" date="2022-05" db="EMBL/GenBank/DDBJ databases">
        <authorList>
            <consortium name="Genoscope - CEA"/>
            <person name="William W."/>
        </authorList>
    </citation>
    <scope>NUCLEOTIDE SEQUENCE [LARGE SCALE GENOMIC DNA]</scope>
</reference>
<name>A0AAU9X6S4_9CNID</name>
<keyword evidence="5" id="KW-0472">Membrane</keyword>
<dbReference type="PANTHER" id="PTHR24113">
    <property type="entry name" value="RAN GTPASE-ACTIVATING PROTEIN 1"/>
    <property type="match status" value="1"/>
</dbReference>
<dbReference type="PANTHER" id="PTHR24113:SF12">
    <property type="entry name" value="RAN GTPASE-ACTIVATING PROTEIN 1"/>
    <property type="match status" value="1"/>
</dbReference>
<keyword evidence="7" id="KW-1185">Reference proteome</keyword>
<keyword evidence="3" id="KW-0677">Repeat</keyword>
<evidence type="ECO:0000256" key="5">
    <source>
        <dbReference type="SAM" id="Phobius"/>
    </source>
</evidence>
<evidence type="ECO:0000256" key="4">
    <source>
        <dbReference type="SAM" id="Coils"/>
    </source>
</evidence>
<feature type="coiled-coil region" evidence="4">
    <location>
        <begin position="180"/>
        <end position="266"/>
    </location>
</feature>
<dbReference type="InterPro" id="IPR001611">
    <property type="entry name" value="Leu-rich_rpt"/>
</dbReference>
<dbReference type="SUPFAM" id="SSF52047">
    <property type="entry name" value="RNI-like"/>
    <property type="match status" value="1"/>
</dbReference>
<evidence type="ECO:0000256" key="1">
    <source>
        <dbReference type="ARBA" id="ARBA00022468"/>
    </source>
</evidence>
<keyword evidence="1" id="KW-0343">GTPase activation</keyword>
<dbReference type="InterPro" id="IPR032675">
    <property type="entry name" value="LRR_dom_sf"/>
</dbReference>
<evidence type="ECO:0000256" key="3">
    <source>
        <dbReference type="ARBA" id="ARBA00022737"/>
    </source>
</evidence>
<keyword evidence="5" id="KW-0812">Transmembrane</keyword>
<gene>
    <name evidence="6" type="ORF">PMEA_00017938</name>
</gene>
<dbReference type="GO" id="GO:0048471">
    <property type="term" value="C:perinuclear region of cytoplasm"/>
    <property type="evidence" value="ECO:0007669"/>
    <property type="project" value="TreeGrafter"/>
</dbReference>
<dbReference type="Gene3D" id="3.80.10.10">
    <property type="entry name" value="Ribonuclease Inhibitor"/>
    <property type="match status" value="2"/>
</dbReference>
<dbReference type="Proteomes" id="UP001159428">
    <property type="component" value="Unassembled WGS sequence"/>
</dbReference>
<comment type="caution">
    <text evidence="6">The sequence shown here is derived from an EMBL/GenBank/DDBJ whole genome shotgun (WGS) entry which is preliminary data.</text>
</comment>
<dbReference type="Pfam" id="PF13516">
    <property type="entry name" value="LRR_6"/>
    <property type="match status" value="8"/>
</dbReference>
<proteinExistence type="predicted"/>
<dbReference type="SMART" id="SM00368">
    <property type="entry name" value="LRR_RI"/>
    <property type="match status" value="10"/>
</dbReference>
<dbReference type="GO" id="GO:0031267">
    <property type="term" value="F:small GTPase binding"/>
    <property type="evidence" value="ECO:0007669"/>
    <property type="project" value="TreeGrafter"/>
</dbReference>
<dbReference type="GO" id="GO:0005096">
    <property type="term" value="F:GTPase activator activity"/>
    <property type="evidence" value="ECO:0007669"/>
    <property type="project" value="UniProtKB-KW"/>
</dbReference>
<dbReference type="GO" id="GO:0005829">
    <property type="term" value="C:cytosol"/>
    <property type="evidence" value="ECO:0007669"/>
    <property type="project" value="TreeGrafter"/>
</dbReference>
<keyword evidence="4" id="KW-0175">Coiled coil</keyword>
<keyword evidence="5" id="KW-1133">Transmembrane helix</keyword>